<reference evidence="1" key="1">
    <citation type="submission" date="2020-05" db="EMBL/GenBank/DDBJ databases">
        <authorList>
            <person name="Chiriac C."/>
            <person name="Salcher M."/>
            <person name="Ghai R."/>
            <person name="Kavagutti S V."/>
        </authorList>
    </citation>
    <scope>NUCLEOTIDE SEQUENCE</scope>
</reference>
<dbReference type="AlphaFoldDB" id="A0A6J6PK30"/>
<gene>
    <name evidence="1" type="ORF">UFOPK2366_01171</name>
</gene>
<dbReference type="EMBL" id="CAEZXM010000218">
    <property type="protein sequence ID" value="CAB4699067.1"/>
    <property type="molecule type" value="Genomic_DNA"/>
</dbReference>
<proteinExistence type="predicted"/>
<name>A0A6J6PK30_9ZZZZ</name>
<sequence length="92" mass="10026">MPASASAFCNASAPAKVTGAIAPAKVNGVSTTIWLRDENSMMPCSIGMSRRNGELVLMTVKIDGSRSSVSSSIWRAMRTISRQSRLRWRPRL</sequence>
<organism evidence="1">
    <name type="scientific">freshwater metagenome</name>
    <dbReference type="NCBI Taxonomy" id="449393"/>
    <lineage>
        <taxon>unclassified sequences</taxon>
        <taxon>metagenomes</taxon>
        <taxon>ecological metagenomes</taxon>
    </lineage>
</organism>
<protein>
    <submittedName>
        <fullName evidence="1">Unannotated protein</fullName>
    </submittedName>
</protein>
<accession>A0A6J6PK30</accession>
<evidence type="ECO:0000313" key="1">
    <source>
        <dbReference type="EMBL" id="CAB4699067.1"/>
    </source>
</evidence>